<protein>
    <submittedName>
        <fullName evidence="2">Uncharacterized protein</fullName>
    </submittedName>
</protein>
<dbReference type="Proteomes" id="UP000443000">
    <property type="component" value="Unassembled WGS sequence"/>
</dbReference>
<accession>A0A6G1W914</accession>
<dbReference type="OrthoDB" id="7025285at2"/>
<dbReference type="AlphaFoldDB" id="A0A6G1W914"/>
<dbReference type="RefSeq" id="WP_095025977.1">
    <property type="nucleotide sequence ID" value="NZ_WIVT01000038.1"/>
</dbReference>
<dbReference type="EMBL" id="WIWP01000036">
    <property type="protein sequence ID" value="MQT27538.1"/>
    <property type="molecule type" value="Genomic_DNA"/>
</dbReference>
<dbReference type="EMBL" id="WIVT01000038">
    <property type="protein sequence ID" value="MQU18926.1"/>
    <property type="molecule type" value="Genomic_DNA"/>
</dbReference>
<name>A0A6G1W914_9PSED</name>
<reference evidence="3 4" key="1">
    <citation type="submission" date="2019-10" db="EMBL/GenBank/DDBJ databases">
        <title>Evaluation of single-gene subtyping targets for Pseudomonas.</title>
        <authorList>
            <person name="Reichler S.J."/>
            <person name="Orsi R.H."/>
            <person name="Wiedmann M."/>
            <person name="Martin N.H."/>
            <person name="Murphy S.I."/>
        </authorList>
    </citation>
    <scope>NUCLEOTIDE SEQUENCE [LARGE SCALE GENOMIC DNA]</scope>
    <source>
        <strain evidence="1 4">FSL R10-0802</strain>
        <strain evidence="2 3">FSL R10-1594</strain>
    </source>
</reference>
<comment type="caution">
    <text evidence="2">The sequence shown here is derived from an EMBL/GenBank/DDBJ whole genome shotgun (WGS) entry which is preliminary data.</text>
</comment>
<dbReference type="Proteomes" id="UP000713985">
    <property type="component" value="Unassembled WGS sequence"/>
</dbReference>
<keyword evidence="4" id="KW-1185">Reference proteome</keyword>
<evidence type="ECO:0000313" key="1">
    <source>
        <dbReference type="EMBL" id="MQT27538.1"/>
    </source>
</evidence>
<evidence type="ECO:0000313" key="3">
    <source>
        <dbReference type="Proteomes" id="UP000443000"/>
    </source>
</evidence>
<evidence type="ECO:0000313" key="2">
    <source>
        <dbReference type="EMBL" id="MQU18926.1"/>
    </source>
</evidence>
<gene>
    <name evidence="2" type="ORF">GHN41_21105</name>
    <name evidence="1" type="ORF">GHN94_17135</name>
</gene>
<sequence length="98" mass="10541">MTLSPKKLTFDTMHASYSAVLQDQPGKALSLSDGSAVFLENGEIYTATVSQAGQVEMVTAGCISPLAWDVKRGCWECDDSPEMSVSPVNAPVFFDIHL</sequence>
<evidence type="ECO:0000313" key="4">
    <source>
        <dbReference type="Proteomes" id="UP000713985"/>
    </source>
</evidence>
<organism evidence="2 3">
    <name type="scientific">Pseudomonas helleri</name>
    <dbReference type="NCBI Taxonomy" id="1608996"/>
    <lineage>
        <taxon>Bacteria</taxon>
        <taxon>Pseudomonadati</taxon>
        <taxon>Pseudomonadota</taxon>
        <taxon>Gammaproteobacteria</taxon>
        <taxon>Pseudomonadales</taxon>
        <taxon>Pseudomonadaceae</taxon>
        <taxon>Pseudomonas</taxon>
    </lineage>
</organism>
<proteinExistence type="predicted"/>